<dbReference type="PRINTS" id="PR00455">
    <property type="entry name" value="HTHTETR"/>
</dbReference>
<dbReference type="RefSeq" id="WP_311670059.1">
    <property type="nucleotide sequence ID" value="NZ_JAVREO010000021.1"/>
</dbReference>
<evidence type="ECO:0000256" key="2">
    <source>
        <dbReference type="PROSITE-ProRule" id="PRU00335"/>
    </source>
</evidence>
<keyword evidence="1 2" id="KW-0238">DNA-binding</keyword>
<dbReference type="InterPro" id="IPR001647">
    <property type="entry name" value="HTH_TetR"/>
</dbReference>
<name>A0ABU2JZ02_9ACTN</name>
<evidence type="ECO:0000313" key="6">
    <source>
        <dbReference type="Proteomes" id="UP001183410"/>
    </source>
</evidence>
<feature type="DNA-binding region" description="H-T-H motif" evidence="2">
    <location>
        <begin position="39"/>
        <end position="58"/>
    </location>
</feature>
<keyword evidence="6" id="KW-1185">Reference proteome</keyword>
<dbReference type="Proteomes" id="UP001183410">
    <property type="component" value="Unassembled WGS sequence"/>
</dbReference>
<evidence type="ECO:0000256" key="3">
    <source>
        <dbReference type="SAM" id="MobiDB-lite"/>
    </source>
</evidence>
<dbReference type="Pfam" id="PF00440">
    <property type="entry name" value="TetR_N"/>
    <property type="match status" value="1"/>
</dbReference>
<dbReference type="InterPro" id="IPR050109">
    <property type="entry name" value="HTH-type_TetR-like_transc_reg"/>
</dbReference>
<gene>
    <name evidence="5" type="ORF">RM844_27250</name>
</gene>
<protein>
    <submittedName>
        <fullName evidence="5">Helix-turn-helix domain-containing protein</fullName>
    </submittedName>
</protein>
<comment type="caution">
    <text evidence="5">The sequence shown here is derived from an EMBL/GenBank/DDBJ whole genome shotgun (WGS) entry which is preliminary data.</text>
</comment>
<dbReference type="PANTHER" id="PTHR30055">
    <property type="entry name" value="HTH-TYPE TRANSCRIPTIONAL REGULATOR RUTR"/>
    <property type="match status" value="1"/>
</dbReference>
<dbReference type="EMBL" id="JAVREO010000021">
    <property type="protein sequence ID" value="MDT0269983.1"/>
    <property type="molecule type" value="Genomic_DNA"/>
</dbReference>
<dbReference type="InterPro" id="IPR009057">
    <property type="entry name" value="Homeodomain-like_sf"/>
</dbReference>
<proteinExistence type="predicted"/>
<evidence type="ECO:0000256" key="1">
    <source>
        <dbReference type="ARBA" id="ARBA00023125"/>
    </source>
</evidence>
<feature type="compositionally biased region" description="Gly residues" evidence="3">
    <location>
        <begin position="128"/>
        <end position="145"/>
    </location>
</feature>
<sequence length="223" mass="23036">MTERQPTRRRAPGMSPEQRREMIVRAALPLIAEYGAAVTTSKIARAAGIGEATIFRVFADKDELLDACATEALRPDHAVRELAAIPLDQPLADRLTEAVEALQAHLARIGAVAGSLHAARHRRRGGARGEGGAGGSGGAAGAGGEQIRGIGRDESLASIRAAVAELLEPDRPALRLPAGQVAGVFLGLIFAQPRAGDQPELSARELVDVLLHGALAGPPAAAA</sequence>
<dbReference type="PANTHER" id="PTHR30055:SF226">
    <property type="entry name" value="HTH-TYPE TRANSCRIPTIONAL REGULATOR PKSA"/>
    <property type="match status" value="1"/>
</dbReference>
<evidence type="ECO:0000259" key="4">
    <source>
        <dbReference type="PROSITE" id="PS50977"/>
    </source>
</evidence>
<dbReference type="SUPFAM" id="SSF46689">
    <property type="entry name" value="Homeodomain-like"/>
    <property type="match status" value="1"/>
</dbReference>
<dbReference type="PROSITE" id="PS50977">
    <property type="entry name" value="HTH_TETR_2"/>
    <property type="match status" value="1"/>
</dbReference>
<organism evidence="5 6">
    <name type="scientific">Streptomyces chisholmiae</name>
    <dbReference type="NCBI Taxonomy" id="3075540"/>
    <lineage>
        <taxon>Bacteria</taxon>
        <taxon>Bacillati</taxon>
        <taxon>Actinomycetota</taxon>
        <taxon>Actinomycetes</taxon>
        <taxon>Kitasatosporales</taxon>
        <taxon>Streptomycetaceae</taxon>
        <taxon>Streptomyces</taxon>
    </lineage>
</organism>
<dbReference type="Gene3D" id="1.10.357.10">
    <property type="entry name" value="Tetracycline Repressor, domain 2"/>
    <property type="match status" value="1"/>
</dbReference>
<feature type="region of interest" description="Disordered" evidence="3">
    <location>
        <begin position="120"/>
        <end position="145"/>
    </location>
</feature>
<accession>A0ABU2JZ02</accession>
<feature type="domain" description="HTH tetR-type" evidence="4">
    <location>
        <begin position="17"/>
        <end position="76"/>
    </location>
</feature>
<reference evidence="6" key="1">
    <citation type="submission" date="2023-07" db="EMBL/GenBank/DDBJ databases">
        <title>30 novel species of actinomycetes from the DSMZ collection.</title>
        <authorList>
            <person name="Nouioui I."/>
        </authorList>
    </citation>
    <scope>NUCLEOTIDE SEQUENCE [LARGE SCALE GENOMIC DNA]</scope>
    <source>
        <strain evidence="6">DSM 44915</strain>
    </source>
</reference>
<evidence type="ECO:0000313" key="5">
    <source>
        <dbReference type="EMBL" id="MDT0269983.1"/>
    </source>
</evidence>